<feature type="compositionally biased region" description="Polar residues" evidence="1">
    <location>
        <begin position="18"/>
        <end position="30"/>
    </location>
</feature>
<feature type="region of interest" description="Disordered" evidence="1">
    <location>
        <begin position="1"/>
        <end position="170"/>
    </location>
</feature>
<proteinExistence type="predicted"/>
<dbReference type="Proteomes" id="UP000886523">
    <property type="component" value="Unassembled WGS sequence"/>
</dbReference>
<accession>A0A9P6BDJ4</accession>
<gene>
    <name evidence="2" type="ORF">BS47DRAFT_412774</name>
</gene>
<evidence type="ECO:0000313" key="3">
    <source>
        <dbReference type="Proteomes" id="UP000886523"/>
    </source>
</evidence>
<feature type="compositionally biased region" description="Low complexity" evidence="1">
    <location>
        <begin position="140"/>
        <end position="154"/>
    </location>
</feature>
<keyword evidence="3" id="KW-1185">Reference proteome</keyword>
<feature type="compositionally biased region" description="Basic and acidic residues" evidence="1">
    <location>
        <begin position="56"/>
        <end position="67"/>
    </location>
</feature>
<evidence type="ECO:0000313" key="2">
    <source>
        <dbReference type="EMBL" id="KAF9520891.1"/>
    </source>
</evidence>
<dbReference type="EMBL" id="MU128910">
    <property type="protein sequence ID" value="KAF9520891.1"/>
    <property type="molecule type" value="Genomic_DNA"/>
</dbReference>
<feature type="compositionally biased region" description="Basic and acidic residues" evidence="1">
    <location>
        <begin position="161"/>
        <end position="170"/>
    </location>
</feature>
<reference evidence="2" key="1">
    <citation type="journal article" date="2020" name="Nat. Commun.">
        <title>Large-scale genome sequencing of mycorrhizal fungi provides insights into the early evolution of symbiotic traits.</title>
        <authorList>
            <person name="Miyauchi S."/>
            <person name="Kiss E."/>
            <person name="Kuo A."/>
            <person name="Drula E."/>
            <person name="Kohler A."/>
            <person name="Sanchez-Garcia M."/>
            <person name="Morin E."/>
            <person name="Andreopoulos B."/>
            <person name="Barry K.W."/>
            <person name="Bonito G."/>
            <person name="Buee M."/>
            <person name="Carver A."/>
            <person name="Chen C."/>
            <person name="Cichocki N."/>
            <person name="Clum A."/>
            <person name="Culley D."/>
            <person name="Crous P.W."/>
            <person name="Fauchery L."/>
            <person name="Girlanda M."/>
            <person name="Hayes R.D."/>
            <person name="Keri Z."/>
            <person name="LaButti K."/>
            <person name="Lipzen A."/>
            <person name="Lombard V."/>
            <person name="Magnuson J."/>
            <person name="Maillard F."/>
            <person name="Murat C."/>
            <person name="Nolan M."/>
            <person name="Ohm R.A."/>
            <person name="Pangilinan J."/>
            <person name="Pereira M.F."/>
            <person name="Perotto S."/>
            <person name="Peter M."/>
            <person name="Pfister S."/>
            <person name="Riley R."/>
            <person name="Sitrit Y."/>
            <person name="Stielow J.B."/>
            <person name="Szollosi G."/>
            <person name="Zifcakova L."/>
            <person name="Stursova M."/>
            <person name="Spatafora J.W."/>
            <person name="Tedersoo L."/>
            <person name="Vaario L.M."/>
            <person name="Yamada A."/>
            <person name="Yan M."/>
            <person name="Wang P."/>
            <person name="Xu J."/>
            <person name="Bruns T."/>
            <person name="Baldrian P."/>
            <person name="Vilgalys R."/>
            <person name="Dunand C."/>
            <person name="Henrissat B."/>
            <person name="Grigoriev I.V."/>
            <person name="Hibbett D."/>
            <person name="Nagy L.G."/>
            <person name="Martin F.M."/>
        </authorList>
    </citation>
    <scope>NUCLEOTIDE SEQUENCE</scope>
    <source>
        <strain evidence="2">UP504</strain>
    </source>
</reference>
<evidence type="ECO:0000256" key="1">
    <source>
        <dbReference type="SAM" id="MobiDB-lite"/>
    </source>
</evidence>
<comment type="caution">
    <text evidence="2">The sequence shown here is derived from an EMBL/GenBank/DDBJ whole genome shotgun (WGS) entry which is preliminary data.</text>
</comment>
<sequence length="227" mass="25018">MMYLGECGNRHPPFPSMSIRTSNSTTTLPQSLLDKIKADEGSPTNLVKLPKKRGPSRKEARKQEREAKKQRKAQNHSHPVPSSSAIPAKSPNPHLPKRKAPQSRGEEASRKRPRLSPEVSKKVSSAKTNITPHATVTSALPKSKTPNSKTTTLSIDPSVKAPDRAEREETRKIAWLEGQLGIKKSSRRGPNHYGADFAQDGLDELLLDVDRILAETSTRPVSFPDTI</sequence>
<protein>
    <submittedName>
        <fullName evidence="2">Uncharacterized protein</fullName>
    </submittedName>
</protein>
<feature type="compositionally biased region" description="Polar residues" evidence="1">
    <location>
        <begin position="122"/>
        <end position="138"/>
    </location>
</feature>
<dbReference type="AlphaFoldDB" id="A0A9P6BDJ4"/>
<name>A0A9P6BDJ4_9AGAM</name>
<organism evidence="2 3">
    <name type="scientific">Hydnum rufescens UP504</name>
    <dbReference type="NCBI Taxonomy" id="1448309"/>
    <lineage>
        <taxon>Eukaryota</taxon>
        <taxon>Fungi</taxon>
        <taxon>Dikarya</taxon>
        <taxon>Basidiomycota</taxon>
        <taxon>Agaricomycotina</taxon>
        <taxon>Agaricomycetes</taxon>
        <taxon>Cantharellales</taxon>
        <taxon>Hydnaceae</taxon>
        <taxon>Hydnum</taxon>
    </lineage>
</organism>
<feature type="compositionally biased region" description="Polar residues" evidence="1">
    <location>
        <begin position="76"/>
        <end position="85"/>
    </location>
</feature>